<dbReference type="STRING" id="523849.OCC_13950"/>
<sequence length="43" mass="5199">MNSTPRLVYLYVLVVSLEKAHKINFFMGRLLWRELYTPLFLLI</sequence>
<gene>
    <name evidence="1" type="ORF">OCC_13950</name>
</gene>
<evidence type="ECO:0000313" key="2">
    <source>
        <dbReference type="Proteomes" id="UP000015502"/>
    </source>
</evidence>
<dbReference type="EMBL" id="CP006670">
    <property type="protein sequence ID" value="AGT34272.1"/>
    <property type="molecule type" value="Genomic_DNA"/>
</dbReference>
<evidence type="ECO:0000313" key="1">
    <source>
        <dbReference type="EMBL" id="AGT34272.1"/>
    </source>
</evidence>
<dbReference type="HOGENOM" id="CLU_3228021_0_0_2"/>
<dbReference type="Proteomes" id="UP000015502">
    <property type="component" value="Chromosome"/>
</dbReference>
<protein>
    <submittedName>
        <fullName evidence="1">Uncharacterized protein</fullName>
    </submittedName>
</protein>
<organism evidence="1 2">
    <name type="scientific">Thermococcus litoralis (strain ATCC 51850 / DSM 5473 / JCM 8560 / NS-C)</name>
    <dbReference type="NCBI Taxonomy" id="523849"/>
    <lineage>
        <taxon>Archaea</taxon>
        <taxon>Methanobacteriati</taxon>
        <taxon>Methanobacteriota</taxon>
        <taxon>Thermococci</taxon>
        <taxon>Thermococcales</taxon>
        <taxon>Thermococcaceae</taxon>
        <taxon>Thermococcus</taxon>
    </lineage>
</organism>
<reference evidence="1 2" key="1">
    <citation type="journal article" date="2012" name="J. Bacteriol.">
        <title>Genome sequence of the model hyperthermophilic archaeon Thermococcus litoralis NS-C.</title>
        <authorList>
            <person name="Gardner A.F."/>
            <person name="Kumar S."/>
            <person name="Perler F.B."/>
        </authorList>
    </citation>
    <scope>NUCLEOTIDE SEQUENCE [LARGE SCALE GENOMIC DNA]</scope>
    <source>
        <strain evidence="2">ATCC 51850 / DSM 5473 / JCM 8560 / NS-C</strain>
    </source>
</reference>
<dbReference type="KEGG" id="tlt:OCC_13950"/>
<keyword evidence="2" id="KW-1185">Reference proteome</keyword>
<name>S6A4J7_THELN</name>
<dbReference type="AlphaFoldDB" id="S6A4J7"/>
<proteinExistence type="predicted"/>
<accession>S6A4J7</accession>
<dbReference type="PaxDb" id="523849-OCC_13950"/>